<dbReference type="InterPro" id="IPR010559">
    <property type="entry name" value="Sig_transdc_His_kin_internal"/>
</dbReference>
<dbReference type="Pfam" id="PF06580">
    <property type="entry name" value="His_kinase"/>
    <property type="match status" value="1"/>
</dbReference>
<dbReference type="InterPro" id="IPR003660">
    <property type="entry name" value="HAMP_dom"/>
</dbReference>
<dbReference type="Pfam" id="PF00672">
    <property type="entry name" value="HAMP"/>
    <property type="match status" value="1"/>
</dbReference>
<keyword evidence="2" id="KW-1003">Cell membrane</keyword>
<dbReference type="PANTHER" id="PTHR34220:SF11">
    <property type="entry name" value="SENSOR PROTEIN KINASE HPTS"/>
    <property type="match status" value="1"/>
</dbReference>
<protein>
    <submittedName>
        <fullName evidence="13">Two-component system sensor histidine kinase YesM</fullName>
        <ecNumber evidence="13">2.7.13.3</ecNumber>
    </submittedName>
</protein>
<evidence type="ECO:0000256" key="1">
    <source>
        <dbReference type="ARBA" id="ARBA00004651"/>
    </source>
</evidence>
<dbReference type="GO" id="GO:0004673">
    <property type="term" value="F:protein histidine kinase activity"/>
    <property type="evidence" value="ECO:0007669"/>
    <property type="project" value="UniProtKB-EC"/>
</dbReference>
<evidence type="ECO:0000256" key="2">
    <source>
        <dbReference type="ARBA" id="ARBA00022475"/>
    </source>
</evidence>
<dbReference type="EMBL" id="JAGGLB010000004">
    <property type="protein sequence ID" value="MBP1990159.1"/>
    <property type="molecule type" value="Genomic_DNA"/>
</dbReference>
<keyword evidence="7 13" id="KW-0418">Kinase</keyword>
<keyword evidence="14" id="KW-1185">Reference proteome</keyword>
<dbReference type="Gene3D" id="3.30.565.10">
    <property type="entry name" value="Histidine kinase-like ATPase, C-terminal domain"/>
    <property type="match status" value="1"/>
</dbReference>
<dbReference type="SUPFAM" id="SSF158472">
    <property type="entry name" value="HAMP domain-like"/>
    <property type="match status" value="1"/>
</dbReference>
<evidence type="ECO:0000256" key="3">
    <source>
        <dbReference type="ARBA" id="ARBA00022553"/>
    </source>
</evidence>
<evidence type="ECO:0000256" key="7">
    <source>
        <dbReference type="ARBA" id="ARBA00022777"/>
    </source>
</evidence>
<dbReference type="Proteomes" id="UP001519287">
    <property type="component" value="Unassembled WGS sequence"/>
</dbReference>
<dbReference type="PROSITE" id="PS50885">
    <property type="entry name" value="HAMP"/>
    <property type="match status" value="1"/>
</dbReference>
<evidence type="ECO:0000256" key="4">
    <source>
        <dbReference type="ARBA" id="ARBA00022679"/>
    </source>
</evidence>
<dbReference type="PANTHER" id="PTHR34220">
    <property type="entry name" value="SENSOR HISTIDINE KINASE YPDA"/>
    <property type="match status" value="1"/>
</dbReference>
<name>A0ABS4IRG2_9BACL</name>
<gene>
    <name evidence="13" type="ORF">J2Z66_001757</name>
</gene>
<keyword evidence="3" id="KW-0597">Phosphoprotein</keyword>
<dbReference type="RefSeq" id="WP_209970954.1">
    <property type="nucleotide sequence ID" value="NZ_JAGGLB010000004.1"/>
</dbReference>
<accession>A0ABS4IRG2</accession>
<keyword evidence="4 13" id="KW-0808">Transferase</keyword>
<evidence type="ECO:0000256" key="8">
    <source>
        <dbReference type="ARBA" id="ARBA00022840"/>
    </source>
</evidence>
<feature type="domain" description="HAMP" evidence="12">
    <location>
        <begin position="327"/>
        <end position="379"/>
    </location>
</feature>
<keyword evidence="9" id="KW-1133">Transmembrane helix</keyword>
<evidence type="ECO:0000313" key="13">
    <source>
        <dbReference type="EMBL" id="MBP1990159.1"/>
    </source>
</evidence>
<evidence type="ECO:0000256" key="11">
    <source>
        <dbReference type="ARBA" id="ARBA00023136"/>
    </source>
</evidence>
<evidence type="ECO:0000259" key="12">
    <source>
        <dbReference type="PROSITE" id="PS50885"/>
    </source>
</evidence>
<sequence>MRRGMSFSKKMFVSFAVILLVLITTSSIYLYMYMSKVLIDTETHNLRPVAQKISDQVDMLYKRMDFASLSYTGNKEAFDVIADLNYSLEKNKDEVLPRLYENKLGTYLNSIYSSFPEIYKIAIFSPDKGFFFTFVSTSDNIPGIPAKYTNKSQFLSMFEPNELSSFAPPHLDDWSTAPKEVLSFYRKFSNSYFDDYGILEIQAPVQFFNAIVSIDAPRTGKAVWIYDRKGTLIYPVLANKDLSEQKNKLTQAGHTLLKSKRDSGKIDLGDKAFYYASSISDYTGWTTVITDDQKFLQSKLHIYRSVITAVSIQLLSLVLIVEYMLIQRLTKPLNQLIARVKTINLKNLELKLPHNGNNELKLLNHSFEHMFRRLRDALNKEYTSKIREMESHYSALQAQINPHFMYNTLHVIAARCQENDADTAAEMCWRLSELMRYSVANATQPTSLSDEMKHTEHYLELMKLHYDHDTLGYTIHIDDRLNNITLPKLTIQPLVENCIKHGFHKALPPWRIIITGTLKLNGDWELTIEDNGAGFDPLMLAKVNHEIQEYNHEGALERNFQIGGMGILNTFARLSIHSGQHIYLAIENMEPRGSLVRIGQHSWQKEERQE</sequence>
<keyword evidence="6" id="KW-0547">Nucleotide-binding</keyword>
<dbReference type="InterPro" id="IPR036890">
    <property type="entry name" value="HATPase_C_sf"/>
</dbReference>
<dbReference type="EC" id="2.7.13.3" evidence="13"/>
<evidence type="ECO:0000256" key="9">
    <source>
        <dbReference type="ARBA" id="ARBA00022989"/>
    </source>
</evidence>
<dbReference type="SMART" id="SM00304">
    <property type="entry name" value="HAMP"/>
    <property type="match status" value="1"/>
</dbReference>
<evidence type="ECO:0000256" key="6">
    <source>
        <dbReference type="ARBA" id="ARBA00022741"/>
    </source>
</evidence>
<dbReference type="Gene3D" id="6.10.340.10">
    <property type="match status" value="1"/>
</dbReference>
<evidence type="ECO:0000256" key="5">
    <source>
        <dbReference type="ARBA" id="ARBA00022692"/>
    </source>
</evidence>
<comment type="subcellular location">
    <subcellularLocation>
        <location evidence="1">Cell membrane</location>
        <topology evidence="1">Multi-pass membrane protein</topology>
    </subcellularLocation>
</comment>
<dbReference type="SUPFAM" id="SSF55874">
    <property type="entry name" value="ATPase domain of HSP90 chaperone/DNA topoisomerase II/histidine kinase"/>
    <property type="match status" value="1"/>
</dbReference>
<dbReference type="InterPro" id="IPR050640">
    <property type="entry name" value="Bact_2-comp_sensor_kinase"/>
</dbReference>
<keyword evidence="8" id="KW-0067">ATP-binding</keyword>
<evidence type="ECO:0000256" key="10">
    <source>
        <dbReference type="ARBA" id="ARBA00023012"/>
    </source>
</evidence>
<keyword evidence="10" id="KW-0902">Two-component regulatory system</keyword>
<organism evidence="13 14">
    <name type="scientific">Paenibacillus eucommiae</name>
    <dbReference type="NCBI Taxonomy" id="1355755"/>
    <lineage>
        <taxon>Bacteria</taxon>
        <taxon>Bacillati</taxon>
        <taxon>Bacillota</taxon>
        <taxon>Bacilli</taxon>
        <taxon>Bacillales</taxon>
        <taxon>Paenibacillaceae</taxon>
        <taxon>Paenibacillus</taxon>
    </lineage>
</organism>
<comment type="caution">
    <text evidence="13">The sequence shown here is derived from an EMBL/GenBank/DDBJ whole genome shotgun (WGS) entry which is preliminary data.</text>
</comment>
<dbReference type="CDD" id="cd06225">
    <property type="entry name" value="HAMP"/>
    <property type="match status" value="1"/>
</dbReference>
<keyword evidence="11" id="KW-0472">Membrane</keyword>
<keyword evidence="5" id="KW-0812">Transmembrane</keyword>
<evidence type="ECO:0000313" key="14">
    <source>
        <dbReference type="Proteomes" id="UP001519287"/>
    </source>
</evidence>
<reference evidence="13 14" key="1">
    <citation type="submission" date="2021-03" db="EMBL/GenBank/DDBJ databases">
        <title>Genomic Encyclopedia of Type Strains, Phase IV (KMG-IV): sequencing the most valuable type-strain genomes for metagenomic binning, comparative biology and taxonomic classification.</title>
        <authorList>
            <person name="Goeker M."/>
        </authorList>
    </citation>
    <scope>NUCLEOTIDE SEQUENCE [LARGE SCALE GENOMIC DNA]</scope>
    <source>
        <strain evidence="13 14">DSM 26048</strain>
    </source>
</reference>
<proteinExistence type="predicted"/>